<dbReference type="GO" id="GO:0005615">
    <property type="term" value="C:extracellular space"/>
    <property type="evidence" value="ECO:0007669"/>
    <property type="project" value="TreeGrafter"/>
</dbReference>
<dbReference type="GO" id="GO:0006518">
    <property type="term" value="P:peptide metabolic process"/>
    <property type="evidence" value="ECO:0007669"/>
    <property type="project" value="TreeGrafter"/>
</dbReference>
<dbReference type="PRINTS" id="PR00765">
    <property type="entry name" value="CRBOXYPTASEA"/>
</dbReference>
<keyword evidence="7" id="KW-0862">Zinc</keyword>
<dbReference type="SUPFAM" id="SSF49464">
    <property type="entry name" value="Carboxypeptidase regulatory domain-like"/>
    <property type="match status" value="2"/>
</dbReference>
<feature type="transmembrane region" description="Helical" evidence="10">
    <location>
        <begin position="875"/>
        <end position="893"/>
    </location>
</feature>
<dbReference type="GeneID" id="25900555"/>
<dbReference type="STRING" id="667725.A0A0L0GHH3"/>
<comment type="cofactor">
    <cofactor evidence="1">
        <name>Zn(2+)</name>
        <dbReference type="ChEBI" id="CHEBI:29105"/>
    </cofactor>
</comment>
<gene>
    <name evidence="13" type="ORF">SARC_00051</name>
</gene>
<evidence type="ECO:0000256" key="3">
    <source>
        <dbReference type="ARBA" id="ARBA00022645"/>
    </source>
</evidence>
<keyword evidence="11" id="KW-0732">Signal</keyword>
<dbReference type="PANTHER" id="PTHR11532">
    <property type="entry name" value="PROTEASE M14 CARBOXYPEPTIDASE"/>
    <property type="match status" value="1"/>
</dbReference>
<organism evidence="13 14">
    <name type="scientific">Sphaeroforma arctica JP610</name>
    <dbReference type="NCBI Taxonomy" id="667725"/>
    <lineage>
        <taxon>Eukaryota</taxon>
        <taxon>Ichthyosporea</taxon>
        <taxon>Ichthyophonida</taxon>
        <taxon>Sphaeroforma</taxon>
    </lineage>
</organism>
<dbReference type="AlphaFoldDB" id="A0A0L0GHH3"/>
<keyword evidence="10" id="KW-0812">Transmembrane</keyword>
<evidence type="ECO:0000256" key="8">
    <source>
        <dbReference type="ARBA" id="ARBA00023180"/>
    </source>
</evidence>
<feature type="domain" description="Peptidase M14" evidence="12">
    <location>
        <begin position="57"/>
        <end position="373"/>
    </location>
</feature>
<dbReference type="InterPro" id="IPR057247">
    <property type="entry name" value="CARBOXYPEPT_ZN_2"/>
</dbReference>
<reference evidence="13 14" key="1">
    <citation type="submission" date="2011-02" db="EMBL/GenBank/DDBJ databases">
        <title>The Genome Sequence of Sphaeroforma arctica JP610.</title>
        <authorList>
            <consortium name="The Broad Institute Genome Sequencing Platform"/>
            <person name="Russ C."/>
            <person name="Cuomo C."/>
            <person name="Young S.K."/>
            <person name="Zeng Q."/>
            <person name="Gargeya S."/>
            <person name="Alvarado L."/>
            <person name="Berlin A."/>
            <person name="Chapman S.B."/>
            <person name="Chen Z."/>
            <person name="Freedman E."/>
            <person name="Gellesch M."/>
            <person name="Goldberg J."/>
            <person name="Griggs A."/>
            <person name="Gujja S."/>
            <person name="Heilman E."/>
            <person name="Heiman D."/>
            <person name="Howarth C."/>
            <person name="Mehta T."/>
            <person name="Neiman D."/>
            <person name="Pearson M."/>
            <person name="Roberts A."/>
            <person name="Saif S."/>
            <person name="Shea T."/>
            <person name="Shenoy N."/>
            <person name="Sisk P."/>
            <person name="Stolte C."/>
            <person name="Sykes S."/>
            <person name="White J."/>
            <person name="Yandava C."/>
            <person name="Burger G."/>
            <person name="Gray M.W."/>
            <person name="Holland P.W.H."/>
            <person name="King N."/>
            <person name="Lang F.B.F."/>
            <person name="Roger A.J."/>
            <person name="Ruiz-Trillo I."/>
            <person name="Haas B."/>
            <person name="Nusbaum C."/>
            <person name="Birren B."/>
        </authorList>
    </citation>
    <scope>NUCLEOTIDE SEQUENCE [LARGE SCALE GENOMIC DNA]</scope>
    <source>
        <strain evidence="13 14">JP610</strain>
    </source>
</reference>
<dbReference type="Pfam" id="PF13620">
    <property type="entry name" value="CarboxypepD_reg"/>
    <property type="match status" value="1"/>
</dbReference>
<dbReference type="EMBL" id="KQ241598">
    <property type="protein sequence ID" value="KNC87793.1"/>
    <property type="molecule type" value="Genomic_DNA"/>
</dbReference>
<dbReference type="InterPro" id="IPR050753">
    <property type="entry name" value="Peptidase_M14_domain"/>
</dbReference>
<dbReference type="GO" id="GO:0016485">
    <property type="term" value="P:protein processing"/>
    <property type="evidence" value="ECO:0007669"/>
    <property type="project" value="TreeGrafter"/>
</dbReference>
<dbReference type="RefSeq" id="XP_014161695.1">
    <property type="nucleotide sequence ID" value="XM_014306220.1"/>
</dbReference>
<dbReference type="InterPro" id="IPR057246">
    <property type="entry name" value="CARBOXYPEPT_ZN_1"/>
</dbReference>
<evidence type="ECO:0000313" key="14">
    <source>
        <dbReference type="Proteomes" id="UP000054560"/>
    </source>
</evidence>
<keyword evidence="14" id="KW-1185">Reference proteome</keyword>
<dbReference type="InterPro" id="IPR000834">
    <property type="entry name" value="Peptidase_M14"/>
</dbReference>
<protein>
    <recommendedName>
        <fullName evidence="12">Peptidase M14 domain-containing protein</fullName>
    </recommendedName>
</protein>
<dbReference type="Pfam" id="PF00246">
    <property type="entry name" value="Peptidase_M14"/>
    <property type="match status" value="2"/>
</dbReference>
<dbReference type="PROSITE" id="PS52035">
    <property type="entry name" value="PEPTIDASE_M14"/>
    <property type="match status" value="2"/>
</dbReference>
<dbReference type="PROSITE" id="PS00132">
    <property type="entry name" value="CARBOXYPEPT_ZN_1"/>
    <property type="match status" value="2"/>
</dbReference>
<sequence>MRTLSVWCALAAVFAYGASSVSAAAPKRQIDIQTAAATEPTGAAETGSPVSEYNGVLYSSHDEMNSRLKAVADKCEDITQVYSIGKSVEGRELHVIEFSTSPGKPQPGIPQMKYVGNMHGDELLGRELLIILAEDLCEKYMSKNETITQLISETSIHILPTMNPDGHHNTLAILNELDDYKDWCTPEHDFGITKPNFKARQNANMCDLNRNFPDRFNWQNQHHYQHCNTQPETTAVMDWINDNNFVLSANFHAGSIVVSYPFDGSPLQINNYTATPDDEVFVHLAHVYSDSVPAMNSGDVCNTGSATPNFTDGTTNGASWYSLYGSMQDWNYLNSDCFEITVEVSCCRNPPPTEIEMHWGMHGNALVKYIQAVHTGIKGLVSEKKTGRYIEGAIIAVEGIDHNVTTSPLGNYWRLLVPGRTYNMSVLADGFVPIVQRDVTVPDSGALEISFELTRTSDADIVEEEEEPTSTVSVTAAPNVHMQKWEYKHHGNDIVEEYLVNCSLLYPDITRLSVIGTSAKNTNVYALEISKNPGVDEALKPQFKYVANIHGDEVVGREVTLSMIHHLLTNYGQDDEITRLIDTTRIFLIPAMNPDGYAAHRRANGHGVDLNRNFPDQYCGADKAQPEVASMMDFILDHRFLLSISFHGGAVAVFYPYDDSPGMNCNRKSDGIQSSGANVSPDNKTFEYLAHVYADNHQTMYTNVVCYDQDPTWDRGTYNGNHWYPLTGGMGDWNYLEAGVMEVTIELTCTKWPDASVIETEWNNNRRAMLMYLKHVHMGVKGIVTYDDGMTPLEGAEVRIVGIDRVTTSGPLGDYFWLLTPGTYEIEFSMEDAKVRRTIDVPEQSLTESVSGQVVYNVTLDFKAEADEKEFPVELAVYCVCAIALILVIFVLFKLVRWCCCRPNADQIHETGRDKQGLLGDSDHDGGDDVVFDAFPLENMVENGSADSDDDNQYRLQHAIMGSDDSDVED</sequence>
<feature type="active site" description="Proton donor/acceptor" evidence="9">
    <location>
        <position position="343"/>
    </location>
</feature>
<keyword evidence="5" id="KW-0479">Metal-binding</keyword>
<evidence type="ECO:0000259" key="12">
    <source>
        <dbReference type="PROSITE" id="PS52035"/>
    </source>
</evidence>
<keyword evidence="6" id="KW-0378">Hydrolase</keyword>
<dbReference type="GO" id="GO:0004181">
    <property type="term" value="F:metallocarboxypeptidase activity"/>
    <property type="evidence" value="ECO:0007669"/>
    <property type="project" value="InterPro"/>
</dbReference>
<feature type="chain" id="PRO_5005539478" description="Peptidase M14 domain-containing protein" evidence="11">
    <location>
        <begin position="24"/>
        <end position="970"/>
    </location>
</feature>
<dbReference type="Gene3D" id="3.40.630.10">
    <property type="entry name" value="Zn peptidases"/>
    <property type="match status" value="2"/>
</dbReference>
<dbReference type="PROSITE" id="PS00133">
    <property type="entry name" value="CARBOXYPEPT_ZN_2"/>
    <property type="match status" value="1"/>
</dbReference>
<comment type="similarity">
    <text evidence="2 9">Belongs to the peptidase M14 family.</text>
</comment>
<dbReference type="eggNOG" id="KOG2649">
    <property type="taxonomic scope" value="Eukaryota"/>
</dbReference>
<evidence type="ECO:0000256" key="2">
    <source>
        <dbReference type="ARBA" id="ARBA00005988"/>
    </source>
</evidence>
<proteinExistence type="inferred from homology"/>
<evidence type="ECO:0000256" key="4">
    <source>
        <dbReference type="ARBA" id="ARBA00022670"/>
    </source>
</evidence>
<dbReference type="SUPFAM" id="SSF53187">
    <property type="entry name" value="Zn-dependent exopeptidases"/>
    <property type="match status" value="2"/>
</dbReference>
<accession>A0A0L0GHH3</accession>
<evidence type="ECO:0000256" key="1">
    <source>
        <dbReference type="ARBA" id="ARBA00001947"/>
    </source>
</evidence>
<name>A0A0L0GHH3_9EUKA</name>
<keyword evidence="3" id="KW-0121">Carboxypeptidase</keyword>
<dbReference type="InterPro" id="IPR008969">
    <property type="entry name" value="CarboxyPept-like_regulatory"/>
</dbReference>
<dbReference type="Proteomes" id="UP000054560">
    <property type="component" value="Unassembled WGS sequence"/>
</dbReference>
<evidence type="ECO:0000256" key="11">
    <source>
        <dbReference type="SAM" id="SignalP"/>
    </source>
</evidence>
<feature type="active site" description="Proton donor/acceptor" evidence="9">
    <location>
        <position position="746"/>
    </location>
</feature>
<feature type="signal peptide" evidence="11">
    <location>
        <begin position="1"/>
        <end position="23"/>
    </location>
</feature>
<evidence type="ECO:0000256" key="9">
    <source>
        <dbReference type="PROSITE-ProRule" id="PRU01379"/>
    </source>
</evidence>
<evidence type="ECO:0000256" key="7">
    <source>
        <dbReference type="ARBA" id="ARBA00022833"/>
    </source>
</evidence>
<feature type="domain" description="Peptidase M14" evidence="12">
    <location>
        <begin position="487"/>
        <end position="776"/>
    </location>
</feature>
<dbReference type="CDD" id="cd11308">
    <property type="entry name" value="Peptidase_M14NE-CP-C_like"/>
    <property type="match status" value="1"/>
</dbReference>
<dbReference type="PANTHER" id="PTHR11532:SF57">
    <property type="entry name" value="CARBOXYPEPTIDASE D, B"/>
    <property type="match status" value="1"/>
</dbReference>
<dbReference type="OrthoDB" id="10249045at2759"/>
<evidence type="ECO:0000256" key="5">
    <source>
        <dbReference type="ARBA" id="ARBA00022723"/>
    </source>
</evidence>
<keyword evidence="10" id="KW-1133">Transmembrane helix</keyword>
<dbReference type="SMART" id="SM00631">
    <property type="entry name" value="Zn_pept"/>
    <property type="match status" value="2"/>
</dbReference>
<evidence type="ECO:0000313" key="13">
    <source>
        <dbReference type="EMBL" id="KNC87793.1"/>
    </source>
</evidence>
<keyword evidence="10" id="KW-0472">Membrane</keyword>
<evidence type="ECO:0000256" key="6">
    <source>
        <dbReference type="ARBA" id="ARBA00022801"/>
    </source>
</evidence>
<keyword evidence="8" id="KW-0325">Glycoprotein</keyword>
<evidence type="ECO:0000256" key="10">
    <source>
        <dbReference type="SAM" id="Phobius"/>
    </source>
</evidence>
<keyword evidence="4" id="KW-0645">Protease</keyword>
<dbReference type="FunFam" id="3.40.630.10:FF:000020">
    <property type="entry name" value="Carboxypeptidase D"/>
    <property type="match status" value="1"/>
</dbReference>
<dbReference type="GO" id="GO:0008270">
    <property type="term" value="F:zinc ion binding"/>
    <property type="evidence" value="ECO:0007669"/>
    <property type="project" value="InterPro"/>
</dbReference>
<dbReference type="Gene3D" id="2.60.40.1120">
    <property type="entry name" value="Carboxypeptidase-like, regulatory domain"/>
    <property type="match status" value="2"/>
</dbReference>